<feature type="region of interest" description="Disordered" evidence="1">
    <location>
        <begin position="719"/>
        <end position="1218"/>
    </location>
</feature>
<feature type="compositionally biased region" description="Polar residues" evidence="1">
    <location>
        <begin position="1319"/>
        <end position="1334"/>
    </location>
</feature>
<protein>
    <submittedName>
        <fullName evidence="2">Uncharacterized protein</fullName>
    </submittedName>
</protein>
<dbReference type="Proteomes" id="UP000051952">
    <property type="component" value="Unassembled WGS sequence"/>
</dbReference>
<organism evidence="2 3">
    <name type="scientific">Bodo saltans</name>
    <name type="common">Flagellated protozoan</name>
    <dbReference type="NCBI Taxonomy" id="75058"/>
    <lineage>
        <taxon>Eukaryota</taxon>
        <taxon>Discoba</taxon>
        <taxon>Euglenozoa</taxon>
        <taxon>Kinetoplastea</taxon>
        <taxon>Metakinetoplastina</taxon>
        <taxon>Eubodonida</taxon>
        <taxon>Bodonidae</taxon>
        <taxon>Bodo</taxon>
    </lineage>
</organism>
<feature type="compositionally biased region" description="Basic and acidic residues" evidence="1">
    <location>
        <begin position="860"/>
        <end position="875"/>
    </location>
</feature>
<feature type="compositionally biased region" description="Polar residues" evidence="1">
    <location>
        <begin position="1174"/>
        <end position="1195"/>
    </location>
</feature>
<sequence>MALRRQELHLDELEEHYKCCVCGRKGQSRDFEPPVVLVNAMAETVTGATTVVAKREAERKTKRWNGVVVVNGESHVSPSTSPKVGVLQTSPPSDAILLVGREREHSGGPALSDGEESPAAQDDPSGVRTDAEDDEVPPAAPVTAKEVQMMIKRARRELINAQKFKRLEEKHRKHGSYHKDKGLTRIHETDVAAFSAFFQKPVRGFLCTECHDSAKRRLDVLTEEVQYVIAKAQVPFTRLYRGTLPERPEGLIRGCEDYAARHVETYTDDANKDNAPTVSMQALDERDITSLRQLKSCGICRNRNSTHFSRNNVLFMCGYCCAMDRFYRRIAICINDEPMDAEVCTLLQVFARAARGDDDAQATQSQAMAEANAKDFPTKATLFGRKNNLFISQDPQLCTPLRKESDFAHHALFAVPDFTPLMEDTNAEDREAKALAKARALARSTTVSLFQGLQLAPHVDLFEQQQNLGVRSGSAGSTATSSPASTKSVREKPSWGGWAATGWGNTGPAAPSFTPLQKDKGRQGPSFDTLFGGEANSSAAVTHQQQTSSSDPFVDFEQVPLSSEALPSFSTQNVASQHFFDEFVAPQLVTSNSPPSAVESSPPVEVDNRDDVQPQQEHQQSGKFQHAEYDEATEANGADNSTHHHCGGAVVVPDVASHPNDDFLSWESEPQPVVSSPPPTVESEARGPLFEHEATQSLIEMSPAFSVVSDQRNADTVVVLRAPPEAAAQEEPSTSESPNTEGHDDPLVAPDPTALIARPIDVTGSRREGDTQVLHDDKGTTQDEPPIIASPRVEEATDDEPSIHDSHPSDTSDEDGDDNSAVVAAVSQMDLSNTPLQQQYTHVPEDEIVEAPREVASVSHETRVDVDSHNQHEAVLEYTAPQQQIDDRTAEEDEKSPSVASPLSIPLEQSAVLERTSDLLPREGVVVDDEESDRTGEEAPRSSPQDAAPQDAQVKSGSHFEATEENLLSAGGDSDNGAPKHDDMMVDPKPDEHTKPTDVDVLHSSQADESPDLPTTPLREEPQLHSGPIQGTAEDEESPSVASPLSIPLEQSAVLERTSDLLPREGVVVDDEESGESVSLPNGLDHDAPKHDDMIDPKHDEHTQTHIDVLQADESPALPITPLRDEPQPLSAQGSEDVAEDMPVEAQSQEGSPPAIKQSTSRESMDAEPPSAHPHNNQTITAAPFQESATPSSRISRSESPKELGFVPSIEPAGYSPNAVDATRALGFVSWTEDEAEVQDASPSSTAPLHQQQKRDEYDFFAGTATIVQTQHDDDRDEGVITERRVDSLFPMSSPNPDAQYDFTATHQLSDYVADSSGALVSSSPADAQNNDNNLVDPFVEHHSVPHTYGSSALSFANDDDDDDDLR</sequence>
<evidence type="ECO:0000256" key="1">
    <source>
        <dbReference type="SAM" id="MobiDB-lite"/>
    </source>
</evidence>
<dbReference type="VEuPathDB" id="TriTrypDB:BSAL_88485"/>
<feature type="region of interest" description="Disordered" evidence="1">
    <location>
        <begin position="1318"/>
        <end position="1367"/>
    </location>
</feature>
<feature type="compositionally biased region" description="Low complexity" evidence="1">
    <location>
        <begin position="593"/>
        <end position="605"/>
    </location>
</feature>
<keyword evidence="3" id="KW-1185">Reference proteome</keyword>
<name>A0A0S4J5S3_BODSA</name>
<proteinExistence type="predicted"/>
<evidence type="ECO:0000313" key="3">
    <source>
        <dbReference type="Proteomes" id="UP000051952"/>
    </source>
</evidence>
<feature type="compositionally biased region" description="Polar residues" evidence="1">
    <location>
        <begin position="613"/>
        <end position="623"/>
    </location>
</feature>
<feature type="compositionally biased region" description="Polar residues" evidence="1">
    <location>
        <begin position="1241"/>
        <end position="1251"/>
    </location>
</feature>
<feature type="compositionally biased region" description="Low complexity" evidence="1">
    <location>
        <begin position="722"/>
        <end position="740"/>
    </location>
</feature>
<feature type="compositionally biased region" description="Basic and acidic residues" evidence="1">
    <location>
        <begin position="1084"/>
        <end position="1105"/>
    </location>
</feature>
<feature type="compositionally biased region" description="Low complexity" evidence="1">
    <location>
        <begin position="472"/>
        <end position="487"/>
    </location>
</feature>
<feature type="compositionally biased region" description="Acidic residues" evidence="1">
    <location>
        <begin position="1358"/>
        <end position="1367"/>
    </location>
</feature>
<feature type="compositionally biased region" description="Polar residues" evidence="1">
    <location>
        <begin position="535"/>
        <end position="551"/>
    </location>
</feature>
<accession>A0A0S4J5S3</accession>
<reference evidence="3" key="1">
    <citation type="submission" date="2015-09" db="EMBL/GenBank/DDBJ databases">
        <authorList>
            <consortium name="Pathogen Informatics"/>
        </authorList>
    </citation>
    <scope>NUCLEOTIDE SEQUENCE [LARGE SCALE GENOMIC DNA]</scope>
    <source>
        <strain evidence="3">Lake Konstanz</strain>
    </source>
</reference>
<gene>
    <name evidence="2" type="ORF">BSAL_88485</name>
</gene>
<feature type="region of interest" description="Disordered" evidence="1">
    <location>
        <begin position="103"/>
        <end position="140"/>
    </location>
</feature>
<evidence type="ECO:0000313" key="2">
    <source>
        <dbReference type="EMBL" id="CUG84245.1"/>
    </source>
</evidence>
<feature type="region of interest" description="Disordered" evidence="1">
    <location>
        <begin position="1233"/>
        <end position="1255"/>
    </location>
</feature>
<feature type="compositionally biased region" description="Low complexity" evidence="1">
    <location>
        <begin position="665"/>
        <end position="674"/>
    </location>
</feature>
<feature type="compositionally biased region" description="Low complexity" evidence="1">
    <location>
        <begin position="495"/>
        <end position="511"/>
    </location>
</feature>
<feature type="compositionally biased region" description="Basic and acidic residues" evidence="1">
    <location>
        <begin position="801"/>
        <end position="810"/>
    </location>
</feature>
<feature type="region of interest" description="Disordered" evidence="1">
    <location>
        <begin position="636"/>
        <end position="690"/>
    </location>
</feature>
<feature type="compositionally biased region" description="Basic and acidic residues" evidence="1">
    <location>
        <begin position="764"/>
        <end position="781"/>
    </location>
</feature>
<dbReference type="EMBL" id="CYKH01001112">
    <property type="protein sequence ID" value="CUG84245.1"/>
    <property type="molecule type" value="Genomic_DNA"/>
</dbReference>
<dbReference type="OrthoDB" id="272613at2759"/>
<feature type="region of interest" description="Disordered" evidence="1">
    <location>
        <begin position="470"/>
        <end position="551"/>
    </location>
</feature>
<feature type="compositionally biased region" description="Basic and acidic residues" evidence="1">
    <location>
        <begin position="978"/>
        <end position="1001"/>
    </location>
</feature>
<feature type="compositionally biased region" description="Polar residues" evidence="1">
    <location>
        <begin position="829"/>
        <end position="841"/>
    </location>
</feature>
<feature type="region of interest" description="Disordered" evidence="1">
    <location>
        <begin position="590"/>
        <end position="624"/>
    </location>
</feature>
<feature type="compositionally biased region" description="Polar residues" evidence="1">
    <location>
        <begin position="1146"/>
        <end position="1162"/>
    </location>
</feature>